<evidence type="ECO:0000313" key="1">
    <source>
        <dbReference type="EMBL" id="QHN79280.1"/>
    </source>
</evidence>
<proteinExistence type="predicted"/>
<dbReference type="AlphaFoldDB" id="A0A6B9VCG5"/>
<evidence type="ECO:0000313" key="2">
    <source>
        <dbReference type="Proteomes" id="UP000464620"/>
    </source>
</evidence>
<organism evidence="1 2">
    <name type="scientific">Arachis hypogaea</name>
    <name type="common">Peanut</name>
    <dbReference type="NCBI Taxonomy" id="3818"/>
    <lineage>
        <taxon>Eukaryota</taxon>
        <taxon>Viridiplantae</taxon>
        <taxon>Streptophyta</taxon>
        <taxon>Embryophyta</taxon>
        <taxon>Tracheophyta</taxon>
        <taxon>Spermatophyta</taxon>
        <taxon>Magnoliopsida</taxon>
        <taxon>eudicotyledons</taxon>
        <taxon>Gunneridae</taxon>
        <taxon>Pentapetalae</taxon>
        <taxon>rosids</taxon>
        <taxon>fabids</taxon>
        <taxon>Fabales</taxon>
        <taxon>Fabaceae</taxon>
        <taxon>Papilionoideae</taxon>
        <taxon>50 kb inversion clade</taxon>
        <taxon>dalbergioids sensu lato</taxon>
        <taxon>Dalbergieae</taxon>
        <taxon>Pterocarpus clade</taxon>
        <taxon>Arachis</taxon>
    </lineage>
</organism>
<accession>A0A6B9VCG5</accession>
<protein>
    <submittedName>
        <fullName evidence="1">Uncharacterized protein</fullName>
    </submittedName>
</protein>
<name>A0A6B9VCG5_ARAHY</name>
<dbReference type="Proteomes" id="UP000464620">
    <property type="component" value="Chromosome B09"/>
</dbReference>
<dbReference type="EMBL" id="CP031001">
    <property type="protein sequence ID" value="QHN79280.1"/>
    <property type="molecule type" value="Genomic_DNA"/>
</dbReference>
<reference evidence="1 2" key="1">
    <citation type="submission" date="2020-01" db="EMBL/GenBank/DDBJ databases">
        <title>Genome sequence of Arachis hypogaea, cultivar Shitouqi.</title>
        <authorList>
            <person name="Zhuang W."/>
            <person name="Chen H."/>
            <person name="Varshney R."/>
            <person name="Wang D."/>
            <person name="Ming R."/>
        </authorList>
    </citation>
    <scope>NUCLEOTIDE SEQUENCE [LARGE SCALE GENOMIC DNA]</scope>
    <source>
        <tissue evidence="1">Young leaf</tissue>
    </source>
</reference>
<gene>
    <name evidence="1" type="ORF">DS421_19g668770</name>
</gene>
<sequence>MSPHLFFHPLPLSSSSNDEFSFFLLSLFVCLLPLRDVSPLLPPPIILCLLPHHDEPPFLLLPTFYLPFSSSRCPYASSSTHCHLPSFTTTS</sequence>